<evidence type="ECO:0000313" key="13">
    <source>
        <dbReference type="Ensembl" id="ENSCUSP00005003570.1"/>
    </source>
</evidence>
<dbReference type="GO" id="GO:0005789">
    <property type="term" value="C:endoplasmic reticulum membrane"/>
    <property type="evidence" value="ECO:0007669"/>
    <property type="project" value="TreeGrafter"/>
</dbReference>
<evidence type="ECO:0000256" key="5">
    <source>
        <dbReference type="ARBA" id="ARBA00022989"/>
    </source>
</evidence>
<dbReference type="InterPro" id="IPR039508">
    <property type="entry name" value="KASH5_EF-hand-like_dom"/>
</dbReference>
<evidence type="ECO:0000256" key="4">
    <source>
        <dbReference type="ARBA" id="ARBA00022692"/>
    </source>
</evidence>
<keyword evidence="7 10" id="KW-0472">Membrane</keyword>
<evidence type="ECO:0000256" key="1">
    <source>
        <dbReference type="ARBA" id="ARBA00004167"/>
    </source>
</evidence>
<evidence type="ECO:0000259" key="12">
    <source>
        <dbReference type="Pfam" id="PF14662"/>
    </source>
</evidence>
<keyword evidence="3" id="KW-0963">Cytoplasm</keyword>
<dbReference type="PANTHER" id="PTHR15352">
    <property type="entry name" value="LYMPHOID-RESTRICTED MEMBRANE PROTEIN, JAW1"/>
    <property type="match status" value="1"/>
</dbReference>
<dbReference type="Ensembl" id="ENSCUST00005003741.1">
    <property type="protein sequence ID" value="ENSCUSP00005003570.1"/>
    <property type="gene ID" value="ENSCUSG00005002369.1"/>
</dbReference>
<feature type="domain" description="Protein KASH5 EF-hand-like" evidence="11">
    <location>
        <begin position="183"/>
        <end position="238"/>
    </location>
</feature>
<accession>A0A8C3TPT0</accession>
<reference evidence="13" key="3">
    <citation type="submission" date="2025-09" db="UniProtKB">
        <authorList>
            <consortium name="Ensembl"/>
        </authorList>
    </citation>
    <scope>IDENTIFICATION</scope>
</reference>
<dbReference type="InterPro" id="IPR028168">
    <property type="entry name" value="KASH5_CC"/>
</dbReference>
<dbReference type="Pfam" id="PF14658">
    <property type="entry name" value="EF-hand_9"/>
    <property type="match status" value="1"/>
</dbReference>
<feature type="domain" description="KASH5-like coiled-coil" evidence="12">
    <location>
        <begin position="287"/>
        <end position="378"/>
    </location>
</feature>
<comment type="subcellular location">
    <subcellularLocation>
        <location evidence="2">Cytoplasm</location>
    </subcellularLocation>
    <subcellularLocation>
        <location evidence="1">Membrane</location>
        <topology evidence="1">Single-pass membrane protein</topology>
    </subcellularLocation>
</comment>
<dbReference type="AlphaFoldDB" id="A0A8C3TPT0"/>
<dbReference type="Pfam" id="PF14662">
    <property type="entry name" value="KASH_CCD"/>
    <property type="match status" value="1"/>
</dbReference>
<evidence type="ECO:0000259" key="11">
    <source>
        <dbReference type="Pfam" id="PF14658"/>
    </source>
</evidence>
<feature type="coiled-coil region" evidence="8">
    <location>
        <begin position="295"/>
        <end position="374"/>
    </location>
</feature>
<dbReference type="Proteomes" id="UP000694563">
    <property type="component" value="Chromosome 4"/>
</dbReference>
<evidence type="ECO:0000256" key="8">
    <source>
        <dbReference type="SAM" id="Coils"/>
    </source>
</evidence>
<dbReference type="InterPro" id="IPR008677">
    <property type="entry name" value="MRVI1"/>
</dbReference>
<keyword evidence="14" id="KW-1185">Reference proteome</keyword>
<feature type="transmembrane region" description="Helical" evidence="10">
    <location>
        <begin position="1054"/>
        <end position="1074"/>
    </location>
</feature>
<keyword evidence="4 10" id="KW-0812">Transmembrane</keyword>
<evidence type="ECO:0000256" key="10">
    <source>
        <dbReference type="SAM" id="Phobius"/>
    </source>
</evidence>
<feature type="coiled-coil region" evidence="8">
    <location>
        <begin position="599"/>
        <end position="647"/>
    </location>
</feature>
<dbReference type="PANTHER" id="PTHR15352:SF3">
    <property type="entry name" value="INOSITOL 1,4,5-TRIPHOSPHATE RECEPTOR ASSOCIATED 2"/>
    <property type="match status" value="1"/>
</dbReference>
<evidence type="ECO:0000256" key="3">
    <source>
        <dbReference type="ARBA" id="ARBA00022490"/>
    </source>
</evidence>
<feature type="region of interest" description="Disordered" evidence="9">
    <location>
        <begin position="681"/>
        <end position="703"/>
    </location>
</feature>
<reference evidence="13" key="2">
    <citation type="submission" date="2025-08" db="UniProtKB">
        <authorList>
            <consortium name="Ensembl"/>
        </authorList>
    </citation>
    <scope>IDENTIFICATION</scope>
</reference>
<evidence type="ECO:0000313" key="14">
    <source>
        <dbReference type="Proteomes" id="UP000694563"/>
    </source>
</evidence>
<proteinExistence type="predicted"/>
<keyword evidence="6 8" id="KW-0175">Coiled coil</keyword>
<sequence>MKKSLECGAKKRHHNPVDSICKKIKSIQMMDQVSNPALQIPKFQSRNFDSPQSNTKKNLEEILKGRTCRSQESACSPLISPGSDRICFLDSPHPGASSADTTFPVLCSGRSSSSWMPTETSPYCFGPREANLSFTGGRQALGYKADSMYDVSLICEEDLLTTIFCACDIHCTGLLWSLTLVSALGKVAVSKIVDYLRHTTSRGSEDSGLEELCNMLDPEHKDVSMDLETYRAVMGEWIEDCKRKCLLWEQGILNFPCGSGKKMHARMNVTSGSLEAFGGDVSKGDMETSDLITCVADLQYNNQKLQEENNKLKVTLEAVDETNSKLLADNEHLRQQLKSVQQSVLKAKSLEEELEEARNNVNVSEEKREQVLWQNKQLVGALPSLNMLGNSLYFKFTAIFVIIRLLLKLNHTSYCCDGGSNIILLLLGFFPPQSLQKEQDIKELKLTIVECSSIIETLRAEKNKLLENIQHMQQELISNGLSFPLLYKFNSNIPEGMSSLHCELELAQSSEALKQELGEKTHLWIQKLQLLEKCKDSLDKDFIRVAGNLRRTKTEQLHLRKELSARYPFKACISFFRKGVWFWGWFFFSLVAEDQVEAFHSLREEAASLKSNLEEAISEQQKLRDVNAALASTCQLLQEKVEDHKKNSLGRDFKEKLIPSPCHGQGHLLLSQVAQSPIQPGLEHCQGSRGRHSLSGHPVPVSTQPSLLQAEPPHLFQQIVLVAFSCNPELFKLPCNSQALQGLKAGTDSYALQNCRLLHLGFHTQAFLPAVSCYHTEALLTQTINVQVPKCHVSVQIYLNYCITWIPLKSFLSQQAEFLRLSLGFKCDLFTLDKRVKLEERSRDLAEENLKKEITNAVKMLEALVPLCEEDNQAQEIIKKLQKSLQFLSQYAARVASRAEMLGAINQESRVSKAVEVMIQHVENLKRMYAKEHAELEELKQVLLQNERSFSSLGDRGNQEKPLSPSLRRVSIATVPRSAGNAGSAVPLVSRGWVKQNEKRPSLQRFLSTYSWAEYEEEHFETKALCSPVLPRYSLMSAWASHFKASFCNANKTLWVSVSILVLLAALTSFLTGLSLQRPADAAPVGTGDSWTSLQQLLWPYTGLQHHGPPPV</sequence>
<evidence type="ECO:0000256" key="9">
    <source>
        <dbReference type="SAM" id="MobiDB-lite"/>
    </source>
</evidence>
<evidence type="ECO:0000256" key="2">
    <source>
        <dbReference type="ARBA" id="ARBA00004496"/>
    </source>
</evidence>
<protein>
    <submittedName>
        <fullName evidence="13">Inositol 1,4,5-triphosphate receptor associated 2</fullName>
    </submittedName>
</protein>
<name>A0A8C3TPT0_CATUS</name>
<evidence type="ECO:0000256" key="7">
    <source>
        <dbReference type="ARBA" id="ARBA00023136"/>
    </source>
</evidence>
<organism evidence="13 14">
    <name type="scientific">Catharus ustulatus</name>
    <name type="common">Russet-backed thrush</name>
    <name type="synonym">Hylocichla ustulatus</name>
    <dbReference type="NCBI Taxonomy" id="91951"/>
    <lineage>
        <taxon>Eukaryota</taxon>
        <taxon>Metazoa</taxon>
        <taxon>Chordata</taxon>
        <taxon>Craniata</taxon>
        <taxon>Vertebrata</taxon>
        <taxon>Euteleostomi</taxon>
        <taxon>Archelosauria</taxon>
        <taxon>Archosauria</taxon>
        <taxon>Dinosauria</taxon>
        <taxon>Saurischia</taxon>
        <taxon>Theropoda</taxon>
        <taxon>Coelurosauria</taxon>
        <taxon>Aves</taxon>
        <taxon>Neognathae</taxon>
        <taxon>Neoaves</taxon>
        <taxon>Telluraves</taxon>
        <taxon>Australaves</taxon>
        <taxon>Passeriformes</taxon>
        <taxon>Turdidae</taxon>
        <taxon>Catharus</taxon>
    </lineage>
</organism>
<keyword evidence="5 10" id="KW-1133">Transmembrane helix</keyword>
<dbReference type="Pfam" id="PF05781">
    <property type="entry name" value="MRVI1"/>
    <property type="match status" value="2"/>
</dbReference>
<reference evidence="13" key="1">
    <citation type="submission" date="2020-10" db="EMBL/GenBank/DDBJ databases">
        <title>Catharus ustulatus (Swainson's thrush) genome, bCatUst1, primary haplotype v2.</title>
        <authorList>
            <person name="Delmore K."/>
            <person name="Vafadar M."/>
            <person name="Formenti G."/>
            <person name="Chow W."/>
            <person name="Pelan S."/>
            <person name="Howe K."/>
            <person name="Rhie A."/>
            <person name="Mountcastle J."/>
            <person name="Haase B."/>
            <person name="Fedrigo O."/>
            <person name="Jarvis E.D."/>
        </authorList>
    </citation>
    <scope>NUCLEOTIDE SEQUENCE [LARGE SCALE GENOMIC DNA]</scope>
</reference>
<evidence type="ECO:0000256" key="6">
    <source>
        <dbReference type="ARBA" id="ARBA00023054"/>
    </source>
</evidence>